<organism evidence="1 2">
    <name type="scientific">Catharanthus roseus</name>
    <name type="common">Madagascar periwinkle</name>
    <name type="synonym">Vinca rosea</name>
    <dbReference type="NCBI Taxonomy" id="4058"/>
    <lineage>
        <taxon>Eukaryota</taxon>
        <taxon>Viridiplantae</taxon>
        <taxon>Streptophyta</taxon>
        <taxon>Embryophyta</taxon>
        <taxon>Tracheophyta</taxon>
        <taxon>Spermatophyta</taxon>
        <taxon>Magnoliopsida</taxon>
        <taxon>eudicotyledons</taxon>
        <taxon>Gunneridae</taxon>
        <taxon>Pentapetalae</taxon>
        <taxon>asterids</taxon>
        <taxon>lamiids</taxon>
        <taxon>Gentianales</taxon>
        <taxon>Apocynaceae</taxon>
        <taxon>Rauvolfioideae</taxon>
        <taxon>Vinceae</taxon>
        <taxon>Catharanthinae</taxon>
        <taxon>Catharanthus</taxon>
    </lineage>
</organism>
<reference evidence="2" key="1">
    <citation type="journal article" date="2023" name="Nat. Plants">
        <title>Single-cell RNA sequencing provides a high-resolution roadmap for understanding the multicellular compartmentation of specialized metabolism.</title>
        <authorList>
            <person name="Sun S."/>
            <person name="Shen X."/>
            <person name="Li Y."/>
            <person name="Li Y."/>
            <person name="Wang S."/>
            <person name="Li R."/>
            <person name="Zhang H."/>
            <person name="Shen G."/>
            <person name="Guo B."/>
            <person name="Wei J."/>
            <person name="Xu J."/>
            <person name="St-Pierre B."/>
            <person name="Chen S."/>
            <person name="Sun C."/>
        </authorList>
    </citation>
    <scope>NUCLEOTIDE SEQUENCE [LARGE SCALE GENOMIC DNA]</scope>
</reference>
<evidence type="ECO:0000313" key="2">
    <source>
        <dbReference type="Proteomes" id="UP001060085"/>
    </source>
</evidence>
<protein>
    <submittedName>
        <fullName evidence="1">Uncharacterized protein</fullName>
    </submittedName>
</protein>
<comment type="caution">
    <text evidence="1">The sequence shown here is derived from an EMBL/GenBank/DDBJ whole genome shotgun (WGS) entry which is preliminary data.</text>
</comment>
<dbReference type="EMBL" id="CM044701">
    <property type="protein sequence ID" value="KAI5684060.1"/>
    <property type="molecule type" value="Genomic_DNA"/>
</dbReference>
<proteinExistence type="predicted"/>
<dbReference type="Proteomes" id="UP001060085">
    <property type="component" value="Linkage Group LG01"/>
</dbReference>
<name>A0ACC0CGN6_CATRO</name>
<sequence>MGCLVAKQPNALFPPINKGTSNVERLFRRHSKLEASESSLEALPKSSQTKVFLKIKHSRRSKKASTALQSINHPQNFAAYINYEYTSIHPASVDQCLRLAPNKEYSFRKTPTAAELKST</sequence>
<keyword evidence="2" id="KW-1185">Reference proteome</keyword>
<evidence type="ECO:0000313" key="1">
    <source>
        <dbReference type="EMBL" id="KAI5684060.1"/>
    </source>
</evidence>
<accession>A0ACC0CGN6</accession>
<gene>
    <name evidence="1" type="ORF">M9H77_05288</name>
</gene>